<gene>
    <name evidence="2" type="ORF">ACFQS1_35910</name>
</gene>
<dbReference type="Proteomes" id="UP001596548">
    <property type="component" value="Unassembled WGS sequence"/>
</dbReference>
<name>A0ABW2I3C2_9ACTN</name>
<dbReference type="EMBL" id="JBHTBJ010000049">
    <property type="protein sequence ID" value="MFC7279380.1"/>
    <property type="molecule type" value="Genomic_DNA"/>
</dbReference>
<comment type="caution">
    <text evidence="2">The sequence shown here is derived from an EMBL/GenBank/DDBJ whole genome shotgun (WGS) entry which is preliminary data.</text>
</comment>
<organism evidence="2 3">
    <name type="scientific">Paractinoplanes rhizophilus</name>
    <dbReference type="NCBI Taxonomy" id="1416877"/>
    <lineage>
        <taxon>Bacteria</taxon>
        <taxon>Bacillati</taxon>
        <taxon>Actinomycetota</taxon>
        <taxon>Actinomycetes</taxon>
        <taxon>Micromonosporales</taxon>
        <taxon>Micromonosporaceae</taxon>
        <taxon>Paractinoplanes</taxon>
    </lineage>
</organism>
<protein>
    <submittedName>
        <fullName evidence="2">Uncharacterized protein</fullName>
    </submittedName>
</protein>
<reference evidence="3" key="1">
    <citation type="journal article" date="2019" name="Int. J. Syst. Evol. Microbiol.">
        <title>The Global Catalogue of Microorganisms (GCM) 10K type strain sequencing project: providing services to taxonomists for standard genome sequencing and annotation.</title>
        <authorList>
            <consortium name="The Broad Institute Genomics Platform"/>
            <consortium name="The Broad Institute Genome Sequencing Center for Infectious Disease"/>
            <person name="Wu L."/>
            <person name="Ma J."/>
        </authorList>
    </citation>
    <scope>NUCLEOTIDE SEQUENCE [LARGE SCALE GENOMIC DNA]</scope>
    <source>
        <strain evidence="3">XZYJT-10</strain>
    </source>
</reference>
<feature type="transmembrane region" description="Helical" evidence="1">
    <location>
        <begin position="326"/>
        <end position="346"/>
    </location>
</feature>
<sequence>MIEPFFAVRATPHRIARLCGPAAASAVIASYDGWSRLDRDPGEVGGPTRAFACALSFEPGLRVVTYSPDGSSASGLDAAALPGGAGLLRRALTHSDPRYTERRRLADACHALGVPIGLLAAPTSPIPAASAPPAPSPTTGVVLAGPSARADAGLAGQSAWTVPVSPQWTLYFWDGEGRQTPTANAALALAGRHPAVACWWSGEAAGFVVVHGAKRIAGHQWGGGPAPITPESTAAAGRVLAADFGVPDQALAVIGLLRRTDLAPPDALASLFALLGLPGAGLGRATTASLAAWAATLPAAVHTARMTTMAAIRSEFAGARALWQRLLNGAVAVAMLLATAALTLVWHGGGISGWWVLLGALTTLSYAWGLRPRRS</sequence>
<evidence type="ECO:0000313" key="3">
    <source>
        <dbReference type="Proteomes" id="UP001596548"/>
    </source>
</evidence>
<keyword evidence="1" id="KW-1133">Transmembrane helix</keyword>
<accession>A0ABW2I3C2</accession>
<dbReference type="RefSeq" id="WP_378976653.1">
    <property type="nucleotide sequence ID" value="NZ_JBHTBJ010000049.1"/>
</dbReference>
<proteinExistence type="predicted"/>
<feature type="transmembrane region" description="Helical" evidence="1">
    <location>
        <begin position="352"/>
        <end position="370"/>
    </location>
</feature>
<evidence type="ECO:0000313" key="2">
    <source>
        <dbReference type="EMBL" id="MFC7279380.1"/>
    </source>
</evidence>
<keyword evidence="1" id="KW-0812">Transmembrane</keyword>
<evidence type="ECO:0000256" key="1">
    <source>
        <dbReference type="SAM" id="Phobius"/>
    </source>
</evidence>
<keyword evidence="3" id="KW-1185">Reference proteome</keyword>
<keyword evidence="1" id="KW-0472">Membrane</keyword>